<evidence type="ECO:0000313" key="2">
    <source>
        <dbReference type="Proteomes" id="UP000634667"/>
    </source>
</evidence>
<dbReference type="SUPFAM" id="SSF81901">
    <property type="entry name" value="HCP-like"/>
    <property type="match status" value="1"/>
</dbReference>
<protein>
    <submittedName>
        <fullName evidence="1">Uncharacterized protein</fullName>
    </submittedName>
</protein>
<proteinExistence type="predicted"/>
<dbReference type="InterPro" id="IPR011990">
    <property type="entry name" value="TPR-like_helical_dom_sf"/>
</dbReference>
<dbReference type="Gene3D" id="1.25.40.10">
    <property type="entry name" value="Tetratricopeptide repeat domain"/>
    <property type="match status" value="1"/>
</dbReference>
<dbReference type="Pfam" id="PF02810">
    <property type="entry name" value="SEC-C"/>
    <property type="match status" value="1"/>
</dbReference>
<dbReference type="InterPro" id="IPR006597">
    <property type="entry name" value="Sel1-like"/>
</dbReference>
<dbReference type="PANTHER" id="PTHR33747:SF1">
    <property type="entry name" value="ADENYLATE CYCLASE-ASSOCIATED CAP C-TERMINAL DOMAIN-CONTAINING PROTEIN"/>
    <property type="match status" value="1"/>
</dbReference>
<keyword evidence="2" id="KW-1185">Reference proteome</keyword>
<reference evidence="2" key="1">
    <citation type="journal article" date="2019" name="Int. J. Syst. Evol. Microbiol.">
        <title>The Global Catalogue of Microorganisms (GCM) 10K type strain sequencing project: providing services to taxonomists for standard genome sequencing and annotation.</title>
        <authorList>
            <consortium name="The Broad Institute Genomics Platform"/>
            <consortium name="The Broad Institute Genome Sequencing Center for Infectious Disease"/>
            <person name="Wu L."/>
            <person name="Ma J."/>
        </authorList>
    </citation>
    <scope>NUCLEOTIDE SEQUENCE [LARGE SCALE GENOMIC DNA]</scope>
    <source>
        <strain evidence="2">KCTC 23723</strain>
    </source>
</reference>
<dbReference type="SUPFAM" id="SSF103642">
    <property type="entry name" value="Sec-C motif"/>
    <property type="match status" value="1"/>
</dbReference>
<organism evidence="1 2">
    <name type="scientific">Alishewanella tabrizica</name>
    <dbReference type="NCBI Taxonomy" id="671278"/>
    <lineage>
        <taxon>Bacteria</taxon>
        <taxon>Pseudomonadati</taxon>
        <taxon>Pseudomonadota</taxon>
        <taxon>Gammaproteobacteria</taxon>
        <taxon>Alteromonadales</taxon>
        <taxon>Alteromonadaceae</taxon>
        <taxon>Alishewanella</taxon>
    </lineage>
</organism>
<sequence>MASVNLLPIAAIDDIDFSAVFGRDVAELYTEAAKFQHSLPEFSLLRMRQVVEALCMALAEHVELALPDNPNLYQLIVDLKDSGKFKKAIADDLHFVRIEANKYVHKESQKSARKENKATNTSAALHEATQQCRDALCRILVDFARAIKGEVYASVLQQRQFSTLTHQDLIAIATTSLKPKDKFLAGVATDALTQEFLNSVPNLVATEQQKFHYWSLLRLSATWYLAAIELDAELDQIAFSHHADPNQSEKLIFSRSKPEYLFRFADVVVHGDIGDDWRAKGMLALQAAVAKGDAASKALLGGLLYFEEKFDLALKLLLEADAAGELRALKVLFWYYAEGKACQPDLVKARQYLDRGVERGFIPAIALLGRSLYEGEYLEKDEDKGREYLELAVQSGDRNSALVLEKDNLVSFMQQQFQVHSAALVAELKRATKVHKKGKNPYSEVKTITKKPKVGVNEPCPCGSGKKYKKCHGNAAKAAKTLTQKFGL</sequence>
<name>A0ABQ2WJZ2_9ALTE</name>
<dbReference type="PANTHER" id="PTHR33747">
    <property type="entry name" value="UPF0225 PROTEIN SCO1677"/>
    <property type="match status" value="1"/>
</dbReference>
<evidence type="ECO:0000313" key="1">
    <source>
        <dbReference type="EMBL" id="GGW57123.1"/>
    </source>
</evidence>
<dbReference type="Proteomes" id="UP000634667">
    <property type="component" value="Unassembled WGS sequence"/>
</dbReference>
<dbReference type="EMBL" id="BMYR01000004">
    <property type="protein sequence ID" value="GGW57123.1"/>
    <property type="molecule type" value="Genomic_DNA"/>
</dbReference>
<dbReference type="SMART" id="SM00671">
    <property type="entry name" value="SEL1"/>
    <property type="match status" value="2"/>
</dbReference>
<comment type="caution">
    <text evidence="1">The sequence shown here is derived from an EMBL/GenBank/DDBJ whole genome shotgun (WGS) entry which is preliminary data.</text>
</comment>
<accession>A0ABQ2WJZ2</accession>
<gene>
    <name evidence="1" type="ORF">GCM10008111_11480</name>
</gene>
<dbReference type="InterPro" id="IPR004027">
    <property type="entry name" value="SEC_C_motif"/>
</dbReference>